<dbReference type="PANTHER" id="PTHR22916:SF3">
    <property type="entry name" value="UDP-GLCNAC:BETAGAL BETA-1,3-N-ACETYLGLUCOSAMINYLTRANSFERASE-LIKE PROTEIN 1"/>
    <property type="match status" value="1"/>
</dbReference>
<evidence type="ECO:0000256" key="1">
    <source>
        <dbReference type="ARBA" id="ARBA00006739"/>
    </source>
</evidence>
<gene>
    <name evidence="3" type="ORF">ACFFSY_30115</name>
</gene>
<dbReference type="PANTHER" id="PTHR22916">
    <property type="entry name" value="GLYCOSYLTRANSFERASE"/>
    <property type="match status" value="1"/>
</dbReference>
<feature type="domain" description="Glycosyltransferase 2-like" evidence="2">
    <location>
        <begin position="6"/>
        <end position="161"/>
    </location>
</feature>
<keyword evidence="3" id="KW-0808">Transferase</keyword>
<dbReference type="EC" id="2.4.-.-" evidence="3"/>
<dbReference type="EMBL" id="JBHMDO010000047">
    <property type="protein sequence ID" value="MFB9330221.1"/>
    <property type="molecule type" value="Genomic_DNA"/>
</dbReference>
<keyword evidence="3" id="KW-0328">Glycosyltransferase</keyword>
<comment type="similarity">
    <text evidence="1">Belongs to the glycosyltransferase 2 family.</text>
</comment>
<evidence type="ECO:0000259" key="2">
    <source>
        <dbReference type="Pfam" id="PF00535"/>
    </source>
</evidence>
<dbReference type="RefSeq" id="WP_377501211.1">
    <property type="nucleotide sequence ID" value="NZ_JBHMDO010000047.1"/>
</dbReference>
<dbReference type="InterPro" id="IPR001173">
    <property type="entry name" value="Glyco_trans_2-like"/>
</dbReference>
<dbReference type="GO" id="GO:0016757">
    <property type="term" value="F:glycosyltransferase activity"/>
    <property type="evidence" value="ECO:0007669"/>
    <property type="project" value="UniProtKB-KW"/>
</dbReference>
<dbReference type="Gene3D" id="3.90.550.10">
    <property type="entry name" value="Spore Coat Polysaccharide Biosynthesis Protein SpsA, Chain A"/>
    <property type="match status" value="1"/>
</dbReference>
<dbReference type="Pfam" id="PF00535">
    <property type="entry name" value="Glycos_transf_2"/>
    <property type="match status" value="1"/>
</dbReference>
<keyword evidence="4" id="KW-1185">Reference proteome</keyword>
<name>A0ABV5L074_9BACL</name>
<proteinExistence type="inferred from homology"/>
<protein>
    <submittedName>
        <fullName evidence="3">Glycosyltransferase</fullName>
        <ecNumber evidence="3">2.4.-.-</ecNumber>
    </submittedName>
</protein>
<comment type="caution">
    <text evidence="3">The sequence shown here is derived from an EMBL/GenBank/DDBJ whole genome shotgun (WGS) entry which is preliminary data.</text>
</comment>
<dbReference type="InterPro" id="IPR029044">
    <property type="entry name" value="Nucleotide-diphossugar_trans"/>
</dbReference>
<evidence type="ECO:0000313" key="4">
    <source>
        <dbReference type="Proteomes" id="UP001589747"/>
    </source>
</evidence>
<evidence type="ECO:0000313" key="3">
    <source>
        <dbReference type="EMBL" id="MFB9330221.1"/>
    </source>
</evidence>
<accession>A0ABV5L074</accession>
<reference evidence="3 4" key="1">
    <citation type="submission" date="2024-09" db="EMBL/GenBank/DDBJ databases">
        <authorList>
            <person name="Sun Q."/>
            <person name="Mori K."/>
        </authorList>
    </citation>
    <scope>NUCLEOTIDE SEQUENCE [LARGE SCALE GENOMIC DNA]</scope>
    <source>
        <strain evidence="3 4">TISTR 2452</strain>
    </source>
</reference>
<sequence>MNPRVSIVIPFYNDPYIGQAIESALSQTYDNIEIIVVDDGSTSYQHLIAPYGHRINYIGKANGGTASALNHGIQIASGKYVAWLSSDDRFYPDKVARQVHLMESIGAQASFTDYDVINEHGAVTQHRAGPKYPTFKAFVQTLRNSCPVNGCTVMMTKQLVEAIGYFNPGLPYTHDYDMWIRLILCRIDFHYLNEPLTAYRRHSNMGTVRHIERIVQEATSVSSAYGFLMDTLIAQLPD</sequence>
<dbReference type="SUPFAM" id="SSF53448">
    <property type="entry name" value="Nucleotide-diphospho-sugar transferases"/>
    <property type="match status" value="1"/>
</dbReference>
<organism evidence="3 4">
    <name type="scientific">Paenibacillus aurantiacus</name>
    <dbReference type="NCBI Taxonomy" id="1936118"/>
    <lineage>
        <taxon>Bacteria</taxon>
        <taxon>Bacillati</taxon>
        <taxon>Bacillota</taxon>
        <taxon>Bacilli</taxon>
        <taxon>Bacillales</taxon>
        <taxon>Paenibacillaceae</taxon>
        <taxon>Paenibacillus</taxon>
    </lineage>
</organism>
<dbReference type="Proteomes" id="UP001589747">
    <property type="component" value="Unassembled WGS sequence"/>
</dbReference>